<keyword evidence="3" id="KW-1185">Reference proteome</keyword>
<accession>A0A6A5S8I1</accession>
<sequence>MSLSTYSARLERIRACTSKLTSTTLTPEDHLSINLRAAWSKAYDYYNKLDDSPAYYAAVCLHLYYNYYCDNSWANKPDWLTTTNAGFQRLWQTYKPQTQRPPARTTTTKIASGIDNVIGAFIRRNNNTESAAHNDEYERWKTQEPEWSKEQYLRDCHPVTCWIQMRSKYLCLSRSVTV</sequence>
<dbReference type="Proteomes" id="UP000800038">
    <property type="component" value="Unassembled WGS sequence"/>
</dbReference>
<dbReference type="OrthoDB" id="3944237at2759"/>
<dbReference type="AlphaFoldDB" id="A0A6A5S8I1"/>
<reference evidence="1" key="1">
    <citation type="journal article" date="2020" name="Stud. Mycol.">
        <title>101 Dothideomycetes genomes: a test case for predicting lifestyles and emergence of pathogens.</title>
        <authorList>
            <person name="Haridas S."/>
            <person name="Albert R."/>
            <person name="Binder M."/>
            <person name="Bloem J."/>
            <person name="Labutti K."/>
            <person name="Salamov A."/>
            <person name="Andreopoulos B."/>
            <person name="Baker S."/>
            <person name="Barry K."/>
            <person name="Bills G."/>
            <person name="Bluhm B."/>
            <person name="Cannon C."/>
            <person name="Castanera R."/>
            <person name="Culley D."/>
            <person name="Daum C."/>
            <person name="Ezra D."/>
            <person name="Gonzalez J."/>
            <person name="Henrissat B."/>
            <person name="Kuo A."/>
            <person name="Liang C."/>
            <person name="Lipzen A."/>
            <person name="Lutzoni F."/>
            <person name="Magnuson J."/>
            <person name="Mondo S."/>
            <person name="Nolan M."/>
            <person name="Ohm R."/>
            <person name="Pangilinan J."/>
            <person name="Park H.-J."/>
            <person name="Ramirez L."/>
            <person name="Alfaro M."/>
            <person name="Sun H."/>
            <person name="Tritt A."/>
            <person name="Yoshinaga Y."/>
            <person name="Zwiers L.-H."/>
            <person name="Turgeon B."/>
            <person name="Goodwin S."/>
            <person name="Spatafora J."/>
            <person name="Crous P."/>
            <person name="Grigoriev I."/>
        </authorList>
    </citation>
    <scope>NUCLEOTIDE SEQUENCE</scope>
    <source>
        <strain evidence="1">CBS 161.51</strain>
    </source>
</reference>
<organism evidence="1 3">
    <name type="scientific">Clathrospora elynae</name>
    <dbReference type="NCBI Taxonomy" id="706981"/>
    <lineage>
        <taxon>Eukaryota</taxon>
        <taxon>Fungi</taxon>
        <taxon>Dikarya</taxon>
        <taxon>Ascomycota</taxon>
        <taxon>Pezizomycotina</taxon>
        <taxon>Dothideomycetes</taxon>
        <taxon>Pleosporomycetidae</taxon>
        <taxon>Pleosporales</taxon>
        <taxon>Diademaceae</taxon>
        <taxon>Clathrospora</taxon>
    </lineage>
</organism>
<proteinExistence type="predicted"/>
<evidence type="ECO:0000313" key="2">
    <source>
        <dbReference type="EMBL" id="KAF1934767.1"/>
    </source>
</evidence>
<gene>
    <name evidence="2" type="ORF">EJ02DRAFT_489071</name>
    <name evidence="1" type="ORF">EJ02DRAFT_489234</name>
</gene>
<dbReference type="EMBL" id="ML976379">
    <property type="protein sequence ID" value="KAF1934767.1"/>
    <property type="molecule type" value="Genomic_DNA"/>
</dbReference>
<evidence type="ECO:0000313" key="1">
    <source>
        <dbReference type="EMBL" id="KAF1934736.1"/>
    </source>
</evidence>
<evidence type="ECO:0000313" key="3">
    <source>
        <dbReference type="Proteomes" id="UP000800038"/>
    </source>
</evidence>
<protein>
    <submittedName>
        <fullName evidence="1">Uncharacterized protein</fullName>
    </submittedName>
</protein>
<dbReference type="EMBL" id="ML976388">
    <property type="protein sequence ID" value="KAF1934736.1"/>
    <property type="molecule type" value="Genomic_DNA"/>
</dbReference>
<name>A0A6A5S8I1_9PLEO</name>